<gene>
    <name evidence="1" type="ORF">GCM10010873_09140</name>
</gene>
<dbReference type="RefSeq" id="WP_284324151.1">
    <property type="nucleotide sequence ID" value="NZ_BSPP01000004.1"/>
</dbReference>
<dbReference type="Proteomes" id="UP001157355">
    <property type="component" value="Unassembled WGS sequence"/>
</dbReference>
<protein>
    <submittedName>
        <fullName evidence="1">Uncharacterized protein</fullName>
    </submittedName>
</protein>
<comment type="caution">
    <text evidence="1">The sequence shown here is derived from an EMBL/GenBank/DDBJ whole genome shotgun (WGS) entry which is preliminary data.</text>
</comment>
<keyword evidence="2" id="KW-1185">Reference proteome</keyword>
<sequence>MTASLKYRIDGYDGSELLFSKMIPSGHITEAQLEALLQRLASLHLNYDEIVESSLKLGTAGRKSLLDVQRSGVGQKFTMSVGEGHHFVATIEENHK</sequence>
<name>A0AA37X0K6_9RHOB</name>
<dbReference type="EMBL" id="BSPP01000004">
    <property type="protein sequence ID" value="GLS85940.1"/>
    <property type="molecule type" value="Genomic_DNA"/>
</dbReference>
<evidence type="ECO:0000313" key="2">
    <source>
        <dbReference type="Proteomes" id="UP001157355"/>
    </source>
</evidence>
<dbReference type="AlphaFoldDB" id="A0AA37X0K6"/>
<reference evidence="1 2" key="1">
    <citation type="journal article" date="2014" name="Int. J. Syst. Evol. Microbiol.">
        <title>Complete genome sequence of Corynebacterium casei LMG S-19264T (=DSM 44701T), isolated from a smear-ripened cheese.</title>
        <authorList>
            <consortium name="US DOE Joint Genome Institute (JGI-PGF)"/>
            <person name="Walter F."/>
            <person name="Albersmeier A."/>
            <person name="Kalinowski J."/>
            <person name="Ruckert C."/>
        </authorList>
    </citation>
    <scope>NUCLEOTIDE SEQUENCE [LARGE SCALE GENOMIC DNA]</scope>
    <source>
        <strain evidence="1 2">NBRC 111766</strain>
    </source>
</reference>
<organism evidence="1 2">
    <name type="scientific">Cypionkella aquatica</name>
    <dbReference type="NCBI Taxonomy" id="1756042"/>
    <lineage>
        <taxon>Bacteria</taxon>
        <taxon>Pseudomonadati</taxon>
        <taxon>Pseudomonadota</taxon>
        <taxon>Alphaproteobacteria</taxon>
        <taxon>Rhodobacterales</taxon>
        <taxon>Paracoccaceae</taxon>
        <taxon>Cypionkella</taxon>
    </lineage>
</organism>
<accession>A0AA37X0K6</accession>
<evidence type="ECO:0000313" key="1">
    <source>
        <dbReference type="EMBL" id="GLS85940.1"/>
    </source>
</evidence>
<proteinExistence type="predicted"/>